<dbReference type="GO" id="GO:0008270">
    <property type="term" value="F:zinc ion binding"/>
    <property type="evidence" value="ECO:0007669"/>
    <property type="project" value="InterPro"/>
</dbReference>
<reference evidence="11" key="2">
    <citation type="submission" date="2003-12" db="EMBL/GenBank/DDBJ databases">
        <title>Monterey Bay Coastal Ocean Microbial Observatory environmental clone sequencing.</title>
        <authorList>
            <person name="DeLong E.F."/>
        </authorList>
    </citation>
    <scope>NUCLEOTIDE SEQUENCE</scope>
</reference>
<evidence type="ECO:0000256" key="7">
    <source>
        <dbReference type="ARBA" id="ARBA00022833"/>
    </source>
</evidence>
<evidence type="ECO:0000256" key="9">
    <source>
        <dbReference type="RuleBase" id="RU004386"/>
    </source>
</evidence>
<reference evidence="11" key="1">
    <citation type="submission" date="2003-11" db="EMBL/GenBank/DDBJ databases">
        <authorList>
            <person name="Heidelberg J.F."/>
            <person name="Eisen J.A."/>
            <person name="Nelson W.C."/>
            <person name="DeLong E.F."/>
        </authorList>
    </citation>
    <scope>NUCLEOTIDE SEQUENCE</scope>
</reference>
<evidence type="ECO:0000256" key="3">
    <source>
        <dbReference type="ARBA" id="ARBA00022438"/>
    </source>
</evidence>
<dbReference type="EMBL" id="AY458643">
    <property type="protein sequence ID" value="AAR37974.1"/>
    <property type="molecule type" value="Genomic_DNA"/>
</dbReference>
<evidence type="ECO:0000256" key="2">
    <source>
        <dbReference type="ARBA" id="ARBA00008290"/>
    </source>
</evidence>
<dbReference type="PANTHER" id="PTHR28570">
    <property type="entry name" value="ASPARTYL AMINOPEPTIDASE"/>
    <property type="match status" value="1"/>
</dbReference>
<dbReference type="CDD" id="cd05658">
    <property type="entry name" value="M18_DAP"/>
    <property type="match status" value="1"/>
</dbReference>
<accession>Q6SG88</accession>
<protein>
    <recommendedName>
        <fullName evidence="10">M18 family aminopeptidase</fullName>
        <ecNumber evidence="10">3.4.11.-</ecNumber>
    </recommendedName>
</protein>
<dbReference type="EC" id="3.4.11.-" evidence="10"/>
<dbReference type="GO" id="GO:0004177">
    <property type="term" value="F:aminopeptidase activity"/>
    <property type="evidence" value="ECO:0007669"/>
    <property type="project" value="UniProtKB-KW"/>
</dbReference>
<dbReference type="SUPFAM" id="SSF101821">
    <property type="entry name" value="Aminopeptidase/glucanase lid domain"/>
    <property type="match status" value="1"/>
</dbReference>
<organism evidence="11">
    <name type="scientific">uncultured marine bacterium 561</name>
    <dbReference type="NCBI Taxonomy" id="257396"/>
    <lineage>
        <taxon>Bacteria</taxon>
        <taxon>environmental samples</taxon>
    </lineage>
</organism>
<proteinExistence type="inferred from homology"/>
<dbReference type="GO" id="GO:0006508">
    <property type="term" value="P:proteolysis"/>
    <property type="evidence" value="ECO:0007669"/>
    <property type="project" value="UniProtKB-KW"/>
</dbReference>
<keyword evidence="7 9" id="KW-0862">Zinc</keyword>
<dbReference type="InterPro" id="IPR023358">
    <property type="entry name" value="Peptidase_M18_dom2"/>
</dbReference>
<dbReference type="GO" id="GO:0008237">
    <property type="term" value="F:metallopeptidase activity"/>
    <property type="evidence" value="ECO:0007669"/>
    <property type="project" value="UniProtKB-KW"/>
</dbReference>
<keyword evidence="5 9" id="KW-0479">Metal-binding</keyword>
<dbReference type="NCBIfam" id="NF002759">
    <property type="entry name" value="PRK02813.1"/>
    <property type="match status" value="1"/>
</dbReference>
<dbReference type="InterPro" id="IPR001948">
    <property type="entry name" value="Peptidase_M18"/>
</dbReference>
<dbReference type="Gene3D" id="3.40.630.10">
    <property type="entry name" value="Zn peptidases"/>
    <property type="match status" value="1"/>
</dbReference>
<dbReference type="Pfam" id="PF02127">
    <property type="entry name" value="Peptidase_M18"/>
    <property type="match status" value="1"/>
</dbReference>
<dbReference type="PRINTS" id="PR00932">
    <property type="entry name" value="AMINO1PTASE"/>
</dbReference>
<keyword evidence="8 9" id="KW-0482">Metalloprotease</keyword>
<dbReference type="Gene3D" id="2.30.250.10">
    <property type="entry name" value="Aminopeptidase i, Domain 2"/>
    <property type="match status" value="1"/>
</dbReference>
<gene>
    <name evidence="11" type="ORF">MBMO_EBAC000-47H08.53</name>
</gene>
<dbReference type="AlphaFoldDB" id="Q6SG88"/>
<dbReference type="SUPFAM" id="SSF53187">
    <property type="entry name" value="Zn-dependent exopeptidases"/>
    <property type="match status" value="1"/>
</dbReference>
<dbReference type="PANTHER" id="PTHR28570:SF3">
    <property type="entry name" value="ASPARTYL AMINOPEPTIDASE"/>
    <property type="match status" value="1"/>
</dbReference>
<evidence type="ECO:0000256" key="6">
    <source>
        <dbReference type="ARBA" id="ARBA00022801"/>
    </source>
</evidence>
<comment type="cofactor">
    <cofactor evidence="1 10">
        <name>Zn(2+)</name>
        <dbReference type="ChEBI" id="CHEBI:29105"/>
    </cofactor>
</comment>
<name>Q6SG88_9BACT</name>
<evidence type="ECO:0000256" key="8">
    <source>
        <dbReference type="ARBA" id="ARBA00023049"/>
    </source>
</evidence>
<keyword evidence="3 9" id="KW-0031">Aminopeptidase</keyword>
<evidence type="ECO:0000256" key="4">
    <source>
        <dbReference type="ARBA" id="ARBA00022670"/>
    </source>
</evidence>
<comment type="similarity">
    <text evidence="2 9">Belongs to the peptidase M18 family.</text>
</comment>
<keyword evidence="6 9" id="KW-0378">Hydrolase</keyword>
<evidence type="ECO:0000256" key="5">
    <source>
        <dbReference type="ARBA" id="ARBA00022723"/>
    </source>
</evidence>
<dbReference type="GO" id="GO:0005737">
    <property type="term" value="C:cytoplasm"/>
    <property type="evidence" value="ECO:0007669"/>
    <property type="project" value="UniProtKB-ARBA"/>
</dbReference>
<sequence length="429" mass="45787">MSERLDDLRAFLGEATSPFHAVAALSRRLVDAGFKAVKQLDDLTFEAGQGYFVTANDSSIIAFRAGVGASEEGLRMIGAHTDSPNLSVKPNPLKKRSGTHQLAVDVYGGALLNPWFDRDLSLAGRVSFENSAGELESRLIDFQRPIAIIPSLAIHLDREANKNRSINPQTDILPLIAGLPTADGSSIDWGVLLADQVSAQYPEEGSVRILDFEMSLYDCQPAGLVGIDGAFLASARLDNLLSCHAGLLALLAADPAQWSLLVCNDHEEVGSTSAVGAQGPMLVDVLNSITGTAAASRRLRERSKMLSVDNAHAVHPNFSDRHDEAHGPLLNHGPVVKINRNQRYATSGEGSALLRLLAERAQVPLQHFVVRSDMGCGSTIGPITAAETGITTIDLGVPTLAMHSIRELAGTADVDYLGSLLTAFYNRVA</sequence>
<evidence type="ECO:0000256" key="1">
    <source>
        <dbReference type="ARBA" id="ARBA00001947"/>
    </source>
</evidence>
<evidence type="ECO:0000256" key="10">
    <source>
        <dbReference type="RuleBase" id="RU004387"/>
    </source>
</evidence>
<keyword evidence="4 9" id="KW-0645">Protease</keyword>
<evidence type="ECO:0000313" key="11">
    <source>
        <dbReference type="EMBL" id="AAR37974.1"/>
    </source>
</evidence>